<evidence type="ECO:0000313" key="2">
    <source>
        <dbReference type="Proteomes" id="UP000242432"/>
    </source>
</evidence>
<dbReference type="EMBL" id="FUXX01000014">
    <property type="protein sequence ID" value="SKA61442.1"/>
    <property type="molecule type" value="Genomic_DNA"/>
</dbReference>
<gene>
    <name evidence="1" type="ORF">SAMN02745213_01093</name>
</gene>
<name>A0A1T4V980_9GAMM</name>
<protein>
    <submittedName>
        <fullName evidence="1">Uncharacterized protein</fullName>
    </submittedName>
</protein>
<reference evidence="2" key="1">
    <citation type="submission" date="2017-02" db="EMBL/GenBank/DDBJ databases">
        <authorList>
            <person name="Varghese N."/>
            <person name="Submissions S."/>
        </authorList>
    </citation>
    <scope>NUCLEOTIDE SEQUENCE [LARGE SCALE GENOMIC DNA]</scope>
    <source>
        <strain evidence="2">DSM 3072</strain>
    </source>
</reference>
<accession>A0A1T4V980</accession>
<dbReference type="Pfam" id="PF19991">
    <property type="entry name" value="HMA_2"/>
    <property type="match status" value="1"/>
</dbReference>
<sequence>MFNFLSQFFNEKKYFLSTVTVASYIPGRIRGYSSLIKGNHENAKALEEYFSQFKELDSFSINEVTGSILIEYDVDKLASNKELLEIEHCLRKKAGK</sequence>
<proteinExistence type="predicted"/>
<dbReference type="AlphaFoldDB" id="A0A1T4V980"/>
<keyword evidence="2" id="KW-1185">Reference proteome</keyword>
<dbReference type="STRING" id="83771.SAMN02910357_00802"/>
<organism evidence="1 2">
    <name type="scientific">Succinivibrio dextrinosolvens DSM 3072</name>
    <dbReference type="NCBI Taxonomy" id="1123324"/>
    <lineage>
        <taxon>Bacteria</taxon>
        <taxon>Pseudomonadati</taxon>
        <taxon>Pseudomonadota</taxon>
        <taxon>Gammaproteobacteria</taxon>
        <taxon>Aeromonadales</taxon>
        <taxon>Succinivibrionaceae</taxon>
        <taxon>Succinivibrio</taxon>
    </lineage>
</organism>
<dbReference type="RefSeq" id="WP_078928596.1">
    <property type="nucleotide sequence ID" value="NZ_FUXX01000014.1"/>
</dbReference>
<evidence type="ECO:0000313" key="1">
    <source>
        <dbReference type="EMBL" id="SKA61442.1"/>
    </source>
</evidence>
<dbReference type="Proteomes" id="UP000242432">
    <property type="component" value="Unassembled WGS sequence"/>
</dbReference>